<dbReference type="InterPro" id="IPR036396">
    <property type="entry name" value="Cyt_P450_sf"/>
</dbReference>
<keyword evidence="4 5" id="KW-0408">Iron</keyword>
<dbReference type="GO" id="GO:0004497">
    <property type="term" value="F:monooxygenase activity"/>
    <property type="evidence" value="ECO:0007669"/>
    <property type="project" value="UniProtKB-KW"/>
</dbReference>
<dbReference type="InterPro" id="IPR001128">
    <property type="entry name" value="Cyt_P450"/>
</dbReference>
<dbReference type="OrthoDB" id="1470350at2759"/>
<evidence type="ECO:0000256" key="5">
    <source>
        <dbReference type="PIRSR" id="PIRSR602401-1"/>
    </source>
</evidence>
<evidence type="ECO:0008006" key="9">
    <source>
        <dbReference type="Google" id="ProtNLM"/>
    </source>
</evidence>
<dbReference type="PRINTS" id="PR00463">
    <property type="entry name" value="EP450I"/>
</dbReference>
<dbReference type="PRINTS" id="PR00385">
    <property type="entry name" value="P450"/>
</dbReference>
<dbReference type="PANTHER" id="PTHR24305">
    <property type="entry name" value="CYTOCHROME P450"/>
    <property type="match status" value="1"/>
</dbReference>
<keyword evidence="5 6" id="KW-0349">Heme</keyword>
<dbReference type="InterPro" id="IPR002401">
    <property type="entry name" value="Cyt_P450_E_grp-I"/>
</dbReference>
<dbReference type="InterPro" id="IPR017972">
    <property type="entry name" value="Cyt_P450_CS"/>
</dbReference>
<dbReference type="SUPFAM" id="SSF48264">
    <property type="entry name" value="Cytochrome P450"/>
    <property type="match status" value="1"/>
</dbReference>
<feature type="binding site" description="axial binding residue" evidence="5">
    <location>
        <position position="436"/>
    </location>
    <ligand>
        <name>heme</name>
        <dbReference type="ChEBI" id="CHEBI:30413"/>
    </ligand>
    <ligandPart>
        <name>Fe</name>
        <dbReference type="ChEBI" id="CHEBI:18248"/>
    </ligandPart>
</feature>
<evidence type="ECO:0000256" key="3">
    <source>
        <dbReference type="ARBA" id="ARBA00022723"/>
    </source>
</evidence>
<proteinExistence type="inferred from homology"/>
<evidence type="ECO:0000256" key="1">
    <source>
        <dbReference type="ARBA" id="ARBA00001971"/>
    </source>
</evidence>
<dbReference type="PROSITE" id="PS00086">
    <property type="entry name" value="CYTOCHROME_P450"/>
    <property type="match status" value="1"/>
</dbReference>
<dbReference type="CDD" id="cd11062">
    <property type="entry name" value="CYP58-like"/>
    <property type="match status" value="1"/>
</dbReference>
<comment type="cofactor">
    <cofactor evidence="1 5">
        <name>heme</name>
        <dbReference type="ChEBI" id="CHEBI:30413"/>
    </cofactor>
</comment>
<keyword evidence="6" id="KW-0560">Oxidoreductase</keyword>
<evidence type="ECO:0000256" key="6">
    <source>
        <dbReference type="RuleBase" id="RU000461"/>
    </source>
</evidence>
<dbReference type="STRING" id="576137.A0A1L7WUS8"/>
<dbReference type="Proteomes" id="UP000184330">
    <property type="component" value="Unassembled WGS sequence"/>
</dbReference>
<dbReference type="InterPro" id="IPR050121">
    <property type="entry name" value="Cytochrome_P450_monoxygenase"/>
</dbReference>
<keyword evidence="6" id="KW-0503">Monooxygenase</keyword>
<dbReference type="GO" id="GO:0005506">
    <property type="term" value="F:iron ion binding"/>
    <property type="evidence" value="ECO:0007669"/>
    <property type="project" value="InterPro"/>
</dbReference>
<dbReference type="GO" id="GO:0020037">
    <property type="term" value="F:heme binding"/>
    <property type="evidence" value="ECO:0007669"/>
    <property type="project" value="InterPro"/>
</dbReference>
<comment type="similarity">
    <text evidence="2 6">Belongs to the cytochrome P450 family.</text>
</comment>
<name>A0A1L7WUS8_9HELO</name>
<dbReference type="Pfam" id="PF00067">
    <property type="entry name" value="p450"/>
    <property type="match status" value="1"/>
</dbReference>
<keyword evidence="8" id="KW-1185">Reference proteome</keyword>
<sequence length="490" mass="55309">MNTETLWTPRLLVTSSLLLIFCVVATGITRRLLFSALAKIPGPKLAAVTWFWLWYWDIREDSPIVRIGPNEVSINDVEVHNNVLYKQRTKFMKYPGYYDAFANETHNVFSTSNQAQHAQLRRLISNSFARNQVLSYEPRLWEKVKLLSTIIAEQYHDGQALDLVFAFRCLTLDVITTFAYGETFNALNSTGFREPLLEAFDFFVPANTYFMLSPKFQAMLAPKLAHLPTKTFKAFGQMRVAVVSGIQKMKARKENFSSLGFTPVLSGEIEAGRRSGVEVTDSRLISDGIGSILAGTDTTGISLAVGAWAIYSREEIRQRLHADLKEIWQDLDSHPPLTQLEALPYLRACVLEALRLSTPIQSRFPRVVPAEGWSYGGYHLPAGTTVSSSSYLMHNEELVFPNPQVFDPNRWLTEDAELLALRKKYWAPFSLGIRQCIGLNIAMAEVYIGLAEIFRNFTATEVITKEFRAIGMFTVTIPGGLKVKVRKITE</sequence>
<dbReference type="GO" id="GO:0016705">
    <property type="term" value="F:oxidoreductase activity, acting on paired donors, with incorporation or reduction of molecular oxygen"/>
    <property type="evidence" value="ECO:0007669"/>
    <property type="project" value="InterPro"/>
</dbReference>
<gene>
    <name evidence="7" type="ORF">PAC_06424</name>
</gene>
<reference evidence="7 8" key="1">
    <citation type="submission" date="2016-03" db="EMBL/GenBank/DDBJ databases">
        <authorList>
            <person name="Ploux O."/>
        </authorList>
    </citation>
    <scope>NUCLEOTIDE SEQUENCE [LARGE SCALE GENOMIC DNA]</scope>
    <source>
        <strain evidence="7 8">UAMH 11012</strain>
    </source>
</reference>
<accession>A0A1L7WUS8</accession>
<dbReference type="AlphaFoldDB" id="A0A1L7WUS8"/>
<dbReference type="EMBL" id="FJOG01000008">
    <property type="protein sequence ID" value="CZR56535.1"/>
    <property type="molecule type" value="Genomic_DNA"/>
</dbReference>
<evidence type="ECO:0000313" key="7">
    <source>
        <dbReference type="EMBL" id="CZR56535.1"/>
    </source>
</evidence>
<evidence type="ECO:0000313" key="8">
    <source>
        <dbReference type="Proteomes" id="UP000184330"/>
    </source>
</evidence>
<evidence type="ECO:0000256" key="4">
    <source>
        <dbReference type="ARBA" id="ARBA00023004"/>
    </source>
</evidence>
<evidence type="ECO:0000256" key="2">
    <source>
        <dbReference type="ARBA" id="ARBA00010617"/>
    </source>
</evidence>
<dbReference type="PANTHER" id="PTHR24305:SF166">
    <property type="entry name" value="CYTOCHROME P450 12A4, MITOCHONDRIAL-RELATED"/>
    <property type="match status" value="1"/>
</dbReference>
<keyword evidence="3 5" id="KW-0479">Metal-binding</keyword>
<protein>
    <recommendedName>
        <fullName evidence="9">Cytochrome P450</fullName>
    </recommendedName>
</protein>
<organism evidence="7 8">
    <name type="scientific">Phialocephala subalpina</name>
    <dbReference type="NCBI Taxonomy" id="576137"/>
    <lineage>
        <taxon>Eukaryota</taxon>
        <taxon>Fungi</taxon>
        <taxon>Dikarya</taxon>
        <taxon>Ascomycota</taxon>
        <taxon>Pezizomycotina</taxon>
        <taxon>Leotiomycetes</taxon>
        <taxon>Helotiales</taxon>
        <taxon>Mollisiaceae</taxon>
        <taxon>Phialocephala</taxon>
        <taxon>Phialocephala fortinii species complex</taxon>
    </lineage>
</organism>
<dbReference type="Gene3D" id="1.10.630.10">
    <property type="entry name" value="Cytochrome P450"/>
    <property type="match status" value="1"/>
</dbReference>